<keyword evidence="3" id="KW-0444">Lipid biosynthesis</keyword>
<reference evidence="10" key="1">
    <citation type="journal article" date="2014" name="Front. Microbiol.">
        <title>High frequency of phylogenetically diverse reductive dehalogenase-homologous genes in deep subseafloor sedimentary metagenomes.</title>
        <authorList>
            <person name="Kawai M."/>
            <person name="Futagami T."/>
            <person name="Toyoda A."/>
            <person name="Takaki Y."/>
            <person name="Nishi S."/>
            <person name="Hori S."/>
            <person name="Arai W."/>
            <person name="Tsubouchi T."/>
            <person name="Morono Y."/>
            <person name="Uchiyama I."/>
            <person name="Ito T."/>
            <person name="Fujiyama A."/>
            <person name="Inagaki F."/>
            <person name="Takami H."/>
        </authorList>
    </citation>
    <scope>NUCLEOTIDE SEQUENCE</scope>
    <source>
        <strain evidence="10">Expedition CK06-06</strain>
    </source>
</reference>
<dbReference type="GO" id="GO:0005886">
    <property type="term" value="C:plasma membrane"/>
    <property type="evidence" value="ECO:0007669"/>
    <property type="project" value="TreeGrafter"/>
</dbReference>
<dbReference type="EC" id="2.7.1.130" evidence="2"/>
<evidence type="ECO:0000256" key="1">
    <source>
        <dbReference type="ARBA" id="ARBA00004870"/>
    </source>
</evidence>
<keyword evidence="7" id="KW-0418">Kinase</keyword>
<sequence>TQVEEKLQQINPNMIIARSIHAPICAKSLAHKEITLEKLKDKKIFAFCGIGNPDAFLNTIKNIEANLVGSKIYNDHYHYTDDCLADIYEQARHLKADLILTTQKDWFSSPLSAIRNTSNEQRTTRYDIPFAYLAIELRFISGEDKITRLIEDALAGKIPRD</sequence>
<evidence type="ECO:0000256" key="7">
    <source>
        <dbReference type="ARBA" id="ARBA00022777"/>
    </source>
</evidence>
<feature type="non-terminal residue" evidence="10">
    <location>
        <position position="1"/>
    </location>
</feature>
<keyword evidence="5" id="KW-0808">Transferase</keyword>
<evidence type="ECO:0000256" key="4">
    <source>
        <dbReference type="ARBA" id="ARBA00022556"/>
    </source>
</evidence>
<evidence type="ECO:0000256" key="9">
    <source>
        <dbReference type="ARBA" id="ARBA00023098"/>
    </source>
</evidence>
<evidence type="ECO:0000256" key="2">
    <source>
        <dbReference type="ARBA" id="ARBA00012071"/>
    </source>
</evidence>
<dbReference type="EMBL" id="BARU01022831">
    <property type="protein sequence ID" value="GAH47707.1"/>
    <property type="molecule type" value="Genomic_DNA"/>
</dbReference>
<dbReference type="InterPro" id="IPR003758">
    <property type="entry name" value="LpxK"/>
</dbReference>
<accession>X1FRU4</accession>
<dbReference type="Pfam" id="PF02606">
    <property type="entry name" value="LpxK"/>
    <property type="match status" value="1"/>
</dbReference>
<evidence type="ECO:0000256" key="6">
    <source>
        <dbReference type="ARBA" id="ARBA00022741"/>
    </source>
</evidence>
<comment type="caution">
    <text evidence="10">The sequence shown here is derived from an EMBL/GenBank/DDBJ whole genome shotgun (WGS) entry which is preliminary data.</text>
</comment>
<dbReference type="PANTHER" id="PTHR42724:SF1">
    <property type="entry name" value="TETRAACYLDISACCHARIDE 4'-KINASE, MITOCHONDRIAL-RELATED"/>
    <property type="match status" value="1"/>
</dbReference>
<dbReference type="PANTHER" id="PTHR42724">
    <property type="entry name" value="TETRAACYLDISACCHARIDE 4'-KINASE"/>
    <property type="match status" value="1"/>
</dbReference>
<protein>
    <recommendedName>
        <fullName evidence="2">tetraacyldisaccharide 4'-kinase</fullName>
        <ecNumber evidence="2">2.7.1.130</ecNumber>
    </recommendedName>
</protein>
<dbReference type="GO" id="GO:0009029">
    <property type="term" value="F:lipid-A 4'-kinase activity"/>
    <property type="evidence" value="ECO:0007669"/>
    <property type="project" value="UniProtKB-EC"/>
</dbReference>
<evidence type="ECO:0000256" key="5">
    <source>
        <dbReference type="ARBA" id="ARBA00022679"/>
    </source>
</evidence>
<dbReference type="GO" id="GO:0009245">
    <property type="term" value="P:lipid A biosynthetic process"/>
    <property type="evidence" value="ECO:0007669"/>
    <property type="project" value="UniProtKB-KW"/>
</dbReference>
<dbReference type="UniPathway" id="UPA00359">
    <property type="reaction ID" value="UER00482"/>
</dbReference>
<name>X1FRU4_9ZZZZ</name>
<dbReference type="AlphaFoldDB" id="X1FRU4"/>
<keyword evidence="6" id="KW-0547">Nucleotide-binding</keyword>
<dbReference type="GO" id="GO:0009244">
    <property type="term" value="P:lipopolysaccharide core region biosynthetic process"/>
    <property type="evidence" value="ECO:0007669"/>
    <property type="project" value="TreeGrafter"/>
</dbReference>
<proteinExistence type="predicted"/>
<dbReference type="GO" id="GO:0005524">
    <property type="term" value="F:ATP binding"/>
    <property type="evidence" value="ECO:0007669"/>
    <property type="project" value="UniProtKB-KW"/>
</dbReference>
<keyword evidence="4" id="KW-0441">Lipid A biosynthesis</keyword>
<comment type="pathway">
    <text evidence="1">Glycolipid biosynthesis; lipid IV(A) biosynthesis; lipid IV(A) from (3R)-3-hydroxytetradecanoyl-[acyl-carrier-protein] and UDP-N-acetyl-alpha-D-glucosamine: step 6/6.</text>
</comment>
<organism evidence="10">
    <name type="scientific">marine sediment metagenome</name>
    <dbReference type="NCBI Taxonomy" id="412755"/>
    <lineage>
        <taxon>unclassified sequences</taxon>
        <taxon>metagenomes</taxon>
        <taxon>ecological metagenomes</taxon>
    </lineage>
</organism>
<gene>
    <name evidence="10" type="ORF">S03H2_37139</name>
</gene>
<keyword evidence="8" id="KW-0067">ATP-binding</keyword>
<evidence type="ECO:0000256" key="8">
    <source>
        <dbReference type="ARBA" id="ARBA00022840"/>
    </source>
</evidence>
<keyword evidence="9" id="KW-0443">Lipid metabolism</keyword>
<evidence type="ECO:0000313" key="10">
    <source>
        <dbReference type="EMBL" id="GAH47707.1"/>
    </source>
</evidence>
<evidence type="ECO:0000256" key="3">
    <source>
        <dbReference type="ARBA" id="ARBA00022516"/>
    </source>
</evidence>